<dbReference type="Proteomes" id="UP000623958">
    <property type="component" value="Unassembled WGS sequence"/>
</dbReference>
<keyword evidence="1" id="KW-0472">Membrane</keyword>
<name>A0A919F7V0_9XANT</name>
<reference evidence="2" key="2">
    <citation type="submission" date="2020-09" db="EMBL/GenBank/DDBJ databases">
        <authorList>
            <person name="Sun Q."/>
            <person name="Ohkuma M."/>
        </authorList>
    </citation>
    <scope>NUCLEOTIDE SEQUENCE</scope>
    <source>
        <strain evidence="2">JCM 13306</strain>
    </source>
</reference>
<organism evidence="2 3">
    <name type="scientific">Xanthomonas boreopolis</name>
    <dbReference type="NCBI Taxonomy" id="86183"/>
    <lineage>
        <taxon>Bacteria</taxon>
        <taxon>Pseudomonadati</taxon>
        <taxon>Pseudomonadota</taxon>
        <taxon>Gammaproteobacteria</taxon>
        <taxon>Lysobacterales</taxon>
        <taxon>Lysobacteraceae</taxon>
        <taxon>Xanthomonas</taxon>
    </lineage>
</organism>
<dbReference type="AlphaFoldDB" id="A0A919F7V0"/>
<dbReference type="EMBL" id="BNBA01000012">
    <property type="protein sequence ID" value="GHH53485.1"/>
    <property type="molecule type" value="Genomic_DNA"/>
</dbReference>
<keyword evidence="3" id="KW-1185">Reference proteome</keyword>
<evidence type="ECO:0000313" key="2">
    <source>
        <dbReference type="EMBL" id="GHH53485.1"/>
    </source>
</evidence>
<evidence type="ECO:0000313" key="3">
    <source>
        <dbReference type="Proteomes" id="UP000623958"/>
    </source>
</evidence>
<sequence length="114" mass="11826">MEMMSMLAVVLGGLLVHLPLLAALVAGFVMLAVAPAGRPRRGGLWGISLILLALLLGTLTSALPMMLMHFGSESVSMIRTVAIAVGFLVSAIQATGLVLLVLSLVRALRPPRAA</sequence>
<protein>
    <submittedName>
        <fullName evidence="2">Uncharacterized protein</fullName>
    </submittedName>
</protein>
<proteinExistence type="predicted"/>
<gene>
    <name evidence="2" type="ORF">GCM10009090_18920</name>
</gene>
<comment type="caution">
    <text evidence="2">The sequence shown here is derived from an EMBL/GenBank/DDBJ whole genome shotgun (WGS) entry which is preliminary data.</text>
</comment>
<accession>A0A919F7V0</accession>
<keyword evidence="1" id="KW-0812">Transmembrane</keyword>
<feature type="transmembrane region" description="Helical" evidence="1">
    <location>
        <begin position="80"/>
        <end position="105"/>
    </location>
</feature>
<evidence type="ECO:0000256" key="1">
    <source>
        <dbReference type="SAM" id="Phobius"/>
    </source>
</evidence>
<keyword evidence="1" id="KW-1133">Transmembrane helix</keyword>
<feature type="transmembrane region" description="Helical" evidence="1">
    <location>
        <begin position="46"/>
        <end position="68"/>
    </location>
</feature>
<reference evidence="2" key="1">
    <citation type="journal article" date="2014" name="Int. J. Syst. Evol. Microbiol.">
        <title>Complete genome sequence of Corynebacterium casei LMG S-19264T (=DSM 44701T), isolated from a smear-ripened cheese.</title>
        <authorList>
            <consortium name="US DOE Joint Genome Institute (JGI-PGF)"/>
            <person name="Walter F."/>
            <person name="Albersmeier A."/>
            <person name="Kalinowski J."/>
            <person name="Ruckert C."/>
        </authorList>
    </citation>
    <scope>NUCLEOTIDE SEQUENCE</scope>
    <source>
        <strain evidence="2">JCM 13306</strain>
    </source>
</reference>